<comment type="subcellular location">
    <subcellularLocation>
        <location evidence="1">Membrane</location>
        <topology evidence="1">Multi-pass membrane protein</topology>
    </subcellularLocation>
</comment>
<evidence type="ECO:0000313" key="10">
    <source>
        <dbReference type="Proteomes" id="UP000235786"/>
    </source>
</evidence>
<dbReference type="Proteomes" id="UP000235786">
    <property type="component" value="Unassembled WGS sequence"/>
</dbReference>
<dbReference type="OrthoDB" id="9970435at2759"/>
<evidence type="ECO:0000313" key="9">
    <source>
        <dbReference type="EMBL" id="PMD37249.1"/>
    </source>
</evidence>
<evidence type="ECO:0000256" key="3">
    <source>
        <dbReference type="ARBA" id="ARBA00022692"/>
    </source>
</evidence>
<gene>
    <name evidence="9" type="ORF">L207DRAFT_585600</name>
</gene>
<name>A0A2J6RFG5_HYAVF</name>
<dbReference type="GO" id="GO:0000822">
    <property type="term" value="F:inositol hexakisphosphate binding"/>
    <property type="evidence" value="ECO:0007669"/>
    <property type="project" value="TreeGrafter"/>
</dbReference>
<evidence type="ECO:0000259" key="8">
    <source>
        <dbReference type="PROSITE" id="PS51382"/>
    </source>
</evidence>
<accession>A0A2J6RFG5</accession>
<dbReference type="InterPro" id="IPR004342">
    <property type="entry name" value="EXS_C"/>
</dbReference>
<keyword evidence="10" id="KW-1185">Reference proteome</keyword>
<dbReference type="STRING" id="1149755.A0A2J6RFG5"/>
<dbReference type="PROSITE" id="PS51380">
    <property type="entry name" value="EXS"/>
    <property type="match status" value="1"/>
</dbReference>
<dbReference type="GO" id="GO:0016036">
    <property type="term" value="P:cellular response to phosphate starvation"/>
    <property type="evidence" value="ECO:0007669"/>
    <property type="project" value="TreeGrafter"/>
</dbReference>
<evidence type="ECO:0000256" key="4">
    <source>
        <dbReference type="ARBA" id="ARBA00022989"/>
    </source>
</evidence>
<dbReference type="PROSITE" id="PS51382">
    <property type="entry name" value="SPX"/>
    <property type="match status" value="1"/>
</dbReference>
<organism evidence="9 10">
    <name type="scientific">Hyaloscypha variabilis (strain UAMH 11265 / GT02V1 / F)</name>
    <name type="common">Meliniomyces variabilis</name>
    <dbReference type="NCBI Taxonomy" id="1149755"/>
    <lineage>
        <taxon>Eukaryota</taxon>
        <taxon>Fungi</taxon>
        <taxon>Dikarya</taxon>
        <taxon>Ascomycota</taxon>
        <taxon>Pezizomycotina</taxon>
        <taxon>Leotiomycetes</taxon>
        <taxon>Helotiales</taxon>
        <taxon>Hyaloscyphaceae</taxon>
        <taxon>Hyaloscypha</taxon>
        <taxon>Hyaloscypha variabilis</taxon>
    </lineage>
</organism>
<evidence type="ECO:0000259" key="7">
    <source>
        <dbReference type="PROSITE" id="PS51380"/>
    </source>
</evidence>
<feature type="transmembrane region" description="Helical" evidence="6">
    <location>
        <begin position="589"/>
        <end position="607"/>
    </location>
</feature>
<dbReference type="InterPro" id="IPR004331">
    <property type="entry name" value="SPX_dom"/>
</dbReference>
<dbReference type="Pfam" id="PF03124">
    <property type="entry name" value="EXS"/>
    <property type="match status" value="2"/>
</dbReference>
<feature type="transmembrane region" description="Helical" evidence="6">
    <location>
        <begin position="489"/>
        <end position="511"/>
    </location>
</feature>
<dbReference type="Pfam" id="PF03105">
    <property type="entry name" value="SPX"/>
    <property type="match status" value="1"/>
</dbReference>
<dbReference type="GO" id="GO:0005886">
    <property type="term" value="C:plasma membrane"/>
    <property type="evidence" value="ECO:0007669"/>
    <property type="project" value="TreeGrafter"/>
</dbReference>
<feature type="domain" description="EXS" evidence="7">
    <location>
        <begin position="614"/>
        <end position="808"/>
    </location>
</feature>
<proteinExistence type="inferred from homology"/>
<dbReference type="GO" id="GO:0005794">
    <property type="term" value="C:Golgi apparatus"/>
    <property type="evidence" value="ECO:0007669"/>
    <property type="project" value="TreeGrafter"/>
</dbReference>
<feature type="domain" description="SPX" evidence="8">
    <location>
        <begin position="1"/>
        <end position="392"/>
    </location>
</feature>
<feature type="transmembrane region" description="Helical" evidence="6">
    <location>
        <begin position="680"/>
        <end position="697"/>
    </location>
</feature>
<protein>
    <submittedName>
        <fullName evidence="9">EXS-domain-containing protein</fullName>
    </submittedName>
</protein>
<feature type="transmembrane region" description="Helical" evidence="6">
    <location>
        <begin position="532"/>
        <end position="555"/>
    </location>
</feature>
<keyword evidence="4 6" id="KW-1133">Transmembrane helix</keyword>
<evidence type="ECO:0000256" key="2">
    <source>
        <dbReference type="ARBA" id="ARBA00009665"/>
    </source>
</evidence>
<dbReference type="CDD" id="cd14475">
    <property type="entry name" value="SPX_SYG1_like"/>
    <property type="match status" value="1"/>
</dbReference>
<dbReference type="EMBL" id="KZ613949">
    <property type="protein sequence ID" value="PMD37249.1"/>
    <property type="molecule type" value="Genomic_DNA"/>
</dbReference>
<sequence length="904" mass="103432">MKFAKELDQEAVPEWRAKYLDYKHGKKKVKAIAMAATLHSVNKAPQDLRQYQHQVNDSSKYLGSLSVPLRTVGVPLGSSSPKLSRSVVIEEELRLISSAGDSGDYSNIIYDIIAPKLLSDPIRPPPPALKLPNPAMGDSSRICQRSNSILPPTINYEAHPRNALPTPNGTHSPSQAHNLLPSRHASATNSCPLSKHIFSGTQPSNTPSNSLDIRHIALSAYEPLQFSQAGFFDWLDQELAMVETFYKMKENEASKKLDKLRAQLHEMTDRGLQEVLTAQMALGAVSEIFGSHSDKSTDSPKHVGMWPDTSKVAFRDQHHSADSRGGFFNRTNNGDRIDYRRAKTKLKFALEEFYRDLQLLESYASLNYTAFRKINKKFDKAVGAHNSLRYMFEKVNKAYFAQSKVLNSHMQDVEDLYARHVKHGNRKKTLDKLRNRTRRPGNYSGSVLRCGLLLGIGIGFAVQGVTYGMQLQSHSDLTIQIKTSYLLQIYGGYFLGICLLLLFCLNCGVWATHKINYVFVFEFDRYGTARIFLYYPIILVGVTALIMSFPAPILYHHSRMYFLYSHWRLLFSGFYPVEFRDFFLGDMYCSLTYVMMNLQVFFCLYSMNWDNPNSCSSSHSRLQGFFSTLPGIWRMFQCFRRYYDTRNIFPHLANCGKYTFTILHYMALSMYRIDGNRTKLIVFITFALCNTFYSVFWDLAMDWSVCQPNAQNPCLRQILGYKGPWKYYCAMISNVIFRFSWVLYTLHAHNLQHASIISFLIGFIEVTRRGIWMLFRVENEHCANVSRLRASRDIALPYNLESSPAHAAEHNKQHATLGDIRYCSAKTGQIPQPVPLIHPDCAAADARMSRIGKLIPTAHEQDFERKRSRLDDRDTLDNMDGWGDDDHGDTQNVVEIEKSWYIHG</sequence>
<keyword evidence="5 6" id="KW-0472">Membrane</keyword>
<evidence type="ECO:0000256" key="1">
    <source>
        <dbReference type="ARBA" id="ARBA00004141"/>
    </source>
</evidence>
<comment type="similarity">
    <text evidence="2">Belongs to the SYG1 (TC 2.A.94) family.</text>
</comment>
<evidence type="ECO:0000256" key="5">
    <source>
        <dbReference type="ARBA" id="ARBA00023136"/>
    </source>
</evidence>
<dbReference type="GO" id="GO:0006817">
    <property type="term" value="P:phosphate ion transport"/>
    <property type="evidence" value="ECO:0007669"/>
    <property type="project" value="TreeGrafter"/>
</dbReference>
<evidence type="ECO:0000256" key="6">
    <source>
        <dbReference type="SAM" id="Phobius"/>
    </source>
</evidence>
<dbReference type="AlphaFoldDB" id="A0A2J6RFG5"/>
<dbReference type="PANTHER" id="PTHR10783">
    <property type="entry name" value="XENOTROPIC AND POLYTROPIC RETROVIRUS RECEPTOR 1-RELATED"/>
    <property type="match status" value="1"/>
</dbReference>
<reference evidence="9 10" key="1">
    <citation type="submission" date="2016-04" db="EMBL/GenBank/DDBJ databases">
        <title>A degradative enzymes factory behind the ericoid mycorrhizal symbiosis.</title>
        <authorList>
            <consortium name="DOE Joint Genome Institute"/>
            <person name="Martino E."/>
            <person name="Morin E."/>
            <person name="Grelet G."/>
            <person name="Kuo A."/>
            <person name="Kohler A."/>
            <person name="Daghino S."/>
            <person name="Barry K."/>
            <person name="Choi C."/>
            <person name="Cichocki N."/>
            <person name="Clum A."/>
            <person name="Copeland A."/>
            <person name="Hainaut M."/>
            <person name="Haridas S."/>
            <person name="Labutti K."/>
            <person name="Lindquist E."/>
            <person name="Lipzen A."/>
            <person name="Khouja H.-R."/>
            <person name="Murat C."/>
            <person name="Ohm R."/>
            <person name="Olson A."/>
            <person name="Spatafora J."/>
            <person name="Veneault-Fourrey C."/>
            <person name="Henrissat B."/>
            <person name="Grigoriev I."/>
            <person name="Martin F."/>
            <person name="Perotto S."/>
        </authorList>
    </citation>
    <scope>NUCLEOTIDE SEQUENCE [LARGE SCALE GENOMIC DNA]</scope>
    <source>
        <strain evidence="9 10">F</strain>
    </source>
</reference>
<feature type="transmembrane region" description="Helical" evidence="6">
    <location>
        <begin position="446"/>
        <end position="469"/>
    </location>
</feature>
<dbReference type="PANTHER" id="PTHR10783:SF103">
    <property type="entry name" value="SOLUTE CARRIER FAMILY 53 MEMBER 1"/>
    <property type="match status" value="1"/>
</dbReference>
<keyword evidence="3 6" id="KW-0812">Transmembrane</keyword>